<dbReference type="GeneTree" id="ENSGT00940000159077"/>
<dbReference type="Gene3D" id="1.20.140.150">
    <property type="match status" value="1"/>
</dbReference>
<sequence>MAFCPVQMMAWLLGIVGMFGTVIVTLMPQWKVSAFTGNNIIVFETIWEGLWMVCVSHIKNYQCEFYRSILALPPLLDAARGLMCTACALSVIACLIALAGMKCIRSPDSNEQVKRNLLFTAGVSFFLAGVFVLIPVSCIANDIIEDFYNPEIQAARKRELGAALYLGWVSGAFLICGGGMFCGFCCCPEEPEIYQHSATCSEIKPMAMRSYV</sequence>
<feature type="transmembrane region" description="Helical" evidence="8">
    <location>
        <begin position="164"/>
        <end position="187"/>
    </location>
</feature>
<keyword evidence="6 8" id="KW-1133">Transmembrane helix</keyword>
<dbReference type="PRINTS" id="PR01077">
    <property type="entry name" value="CLAUDIN"/>
</dbReference>
<keyword evidence="7 8" id="KW-0472">Membrane</keyword>
<feature type="transmembrane region" description="Helical" evidence="8">
    <location>
        <begin position="78"/>
        <end position="98"/>
    </location>
</feature>
<dbReference type="Proteomes" id="UP000472273">
    <property type="component" value="Unplaced"/>
</dbReference>
<comment type="function">
    <text evidence="8">Claudins function as major constituents of the tight junction complexes that regulate the permeability of epithelia.</text>
</comment>
<dbReference type="GO" id="GO:0005886">
    <property type="term" value="C:plasma membrane"/>
    <property type="evidence" value="ECO:0007669"/>
    <property type="project" value="UniProtKB-SubCell"/>
</dbReference>
<accession>A0A670XXR3</accession>
<evidence type="ECO:0000313" key="9">
    <source>
        <dbReference type="Ensembl" id="ENSPTXP00000001832.1"/>
    </source>
</evidence>
<evidence type="ECO:0000256" key="1">
    <source>
        <dbReference type="ARBA" id="ARBA00008295"/>
    </source>
</evidence>
<feature type="transmembrane region" description="Helical" evidence="8">
    <location>
        <begin position="6"/>
        <end position="27"/>
    </location>
</feature>
<dbReference type="InterPro" id="IPR006187">
    <property type="entry name" value="Claudin"/>
</dbReference>
<dbReference type="PROSITE" id="PS01346">
    <property type="entry name" value="CLAUDIN"/>
    <property type="match status" value="1"/>
</dbReference>
<evidence type="ECO:0000256" key="7">
    <source>
        <dbReference type="ARBA" id="ARBA00023136"/>
    </source>
</evidence>
<dbReference type="PANTHER" id="PTHR12002">
    <property type="entry name" value="CLAUDIN"/>
    <property type="match status" value="1"/>
</dbReference>
<evidence type="ECO:0000256" key="2">
    <source>
        <dbReference type="ARBA" id="ARBA00022427"/>
    </source>
</evidence>
<dbReference type="KEGG" id="ptex:113436204"/>
<dbReference type="RefSeq" id="XP_026556263.1">
    <property type="nucleotide sequence ID" value="XM_026700478.1"/>
</dbReference>
<evidence type="ECO:0000256" key="5">
    <source>
        <dbReference type="ARBA" id="ARBA00022949"/>
    </source>
</evidence>
<evidence type="ECO:0000256" key="6">
    <source>
        <dbReference type="ARBA" id="ARBA00022989"/>
    </source>
</evidence>
<dbReference type="GO" id="GO:0005923">
    <property type="term" value="C:bicellular tight junction"/>
    <property type="evidence" value="ECO:0007669"/>
    <property type="project" value="UniProtKB-SubCell"/>
</dbReference>
<dbReference type="AlphaFoldDB" id="A0A670XXR3"/>
<evidence type="ECO:0000256" key="8">
    <source>
        <dbReference type="RuleBase" id="RU060637"/>
    </source>
</evidence>
<dbReference type="GO" id="GO:0005198">
    <property type="term" value="F:structural molecule activity"/>
    <property type="evidence" value="ECO:0007669"/>
    <property type="project" value="InterPro"/>
</dbReference>
<comment type="subcellular location">
    <subcellularLocation>
        <location evidence="8">Cell junction</location>
        <location evidence="8">Tight junction</location>
    </subcellularLocation>
    <subcellularLocation>
        <location evidence="8">Cell membrane</location>
        <topology evidence="8">Multi-pass membrane protein</topology>
    </subcellularLocation>
</comment>
<keyword evidence="3 8" id="KW-1003">Cell membrane</keyword>
<organism evidence="9 10">
    <name type="scientific">Pseudonaja textilis</name>
    <name type="common">Eastern brown snake</name>
    <dbReference type="NCBI Taxonomy" id="8673"/>
    <lineage>
        <taxon>Eukaryota</taxon>
        <taxon>Metazoa</taxon>
        <taxon>Chordata</taxon>
        <taxon>Craniata</taxon>
        <taxon>Vertebrata</taxon>
        <taxon>Euteleostomi</taxon>
        <taxon>Lepidosauria</taxon>
        <taxon>Squamata</taxon>
        <taxon>Bifurcata</taxon>
        <taxon>Unidentata</taxon>
        <taxon>Episquamata</taxon>
        <taxon>Toxicofera</taxon>
        <taxon>Serpentes</taxon>
        <taxon>Colubroidea</taxon>
        <taxon>Elapidae</taxon>
        <taxon>Hydrophiinae</taxon>
        <taxon>Pseudonaja</taxon>
    </lineage>
</organism>
<dbReference type="InterPro" id="IPR004031">
    <property type="entry name" value="PMP22/EMP/MP20/Claudin"/>
</dbReference>
<evidence type="ECO:0000313" key="10">
    <source>
        <dbReference type="Proteomes" id="UP000472273"/>
    </source>
</evidence>
<dbReference type="Ensembl" id="ENSPTXT00000001884.1">
    <property type="protein sequence ID" value="ENSPTXP00000001832.1"/>
    <property type="gene ID" value="ENSPTXG00000001460.1"/>
</dbReference>
<reference evidence="9" key="1">
    <citation type="submission" date="2025-08" db="UniProtKB">
        <authorList>
            <consortium name="Ensembl"/>
        </authorList>
    </citation>
    <scope>IDENTIFICATION</scope>
</reference>
<dbReference type="PRINTS" id="PR01385">
    <property type="entry name" value="CLAUDIN14"/>
</dbReference>
<dbReference type="OrthoDB" id="8819159at2759"/>
<gene>
    <name evidence="9" type="primary">LOC113436204</name>
</gene>
<dbReference type="GeneID" id="113436204"/>
<dbReference type="Pfam" id="PF00822">
    <property type="entry name" value="PMP22_Claudin"/>
    <property type="match status" value="1"/>
</dbReference>
<keyword evidence="5 8" id="KW-0965">Cell junction</keyword>
<dbReference type="InterPro" id="IPR017974">
    <property type="entry name" value="Claudin_CS"/>
</dbReference>
<dbReference type="OMA" id="VCWTANI"/>
<reference evidence="9" key="2">
    <citation type="submission" date="2025-09" db="UniProtKB">
        <authorList>
            <consortium name="Ensembl"/>
        </authorList>
    </citation>
    <scope>IDENTIFICATION</scope>
</reference>
<keyword evidence="2 8" id="KW-0796">Tight junction</keyword>
<dbReference type="FunFam" id="1.20.140.150:FF:000001">
    <property type="entry name" value="Claudin"/>
    <property type="match status" value="1"/>
</dbReference>
<evidence type="ECO:0000256" key="3">
    <source>
        <dbReference type="ARBA" id="ARBA00022475"/>
    </source>
</evidence>
<keyword evidence="4 8" id="KW-0812">Transmembrane</keyword>
<feature type="transmembrane region" description="Helical" evidence="8">
    <location>
        <begin position="118"/>
        <end position="144"/>
    </location>
</feature>
<comment type="similarity">
    <text evidence="1 8">Belongs to the claudin family.</text>
</comment>
<protein>
    <recommendedName>
        <fullName evidence="8">Claudin</fullName>
    </recommendedName>
</protein>
<keyword evidence="10" id="KW-1185">Reference proteome</keyword>
<evidence type="ECO:0000256" key="4">
    <source>
        <dbReference type="ARBA" id="ARBA00022692"/>
    </source>
</evidence>
<proteinExistence type="inferred from homology"/>
<name>A0A670XXR3_PSETE</name>